<name>A0A914XMF3_9BILA</name>
<accession>A0A914XMF3</accession>
<organism evidence="2 3">
    <name type="scientific">Plectus sambesii</name>
    <dbReference type="NCBI Taxonomy" id="2011161"/>
    <lineage>
        <taxon>Eukaryota</taxon>
        <taxon>Metazoa</taxon>
        <taxon>Ecdysozoa</taxon>
        <taxon>Nematoda</taxon>
        <taxon>Chromadorea</taxon>
        <taxon>Plectida</taxon>
        <taxon>Plectina</taxon>
        <taxon>Plectoidea</taxon>
        <taxon>Plectidae</taxon>
        <taxon>Plectus</taxon>
    </lineage>
</organism>
<sequence length="269" mass="28389">MKNYHVVACATINAAARNLLQTTPITPVVPTTAQSSTEVIEQTAYTAAANKRLGKKLPRLNLRIDEPSPIQTALHRTNQLGTVTLTGQVRTPAQTTSVAPGAKADNHNGQAGVDCPATHAEVEFESIEGSHGGVDIARDKKAAATVDGGRGEGETGAPVRKKNGARRTTAGAFQPAPPDHHERSTNAPTTRPIANTRSTPPVSSFWHCRVDSSQRTIAPLSFCPIHTANTAAAAGVSQRSKYREKPSVRGEEINAGVNCPTSYFTTLGT</sequence>
<evidence type="ECO:0000313" key="2">
    <source>
        <dbReference type="Proteomes" id="UP000887566"/>
    </source>
</evidence>
<proteinExistence type="predicted"/>
<feature type="region of interest" description="Disordered" evidence="1">
    <location>
        <begin position="144"/>
        <end position="202"/>
    </location>
</feature>
<reference evidence="3" key="1">
    <citation type="submission" date="2022-11" db="UniProtKB">
        <authorList>
            <consortium name="WormBaseParasite"/>
        </authorList>
    </citation>
    <scope>IDENTIFICATION</scope>
</reference>
<dbReference type="WBParaSite" id="PSAMB.scaffold953size38203.g10017.t1">
    <property type="protein sequence ID" value="PSAMB.scaffold953size38203.g10017.t1"/>
    <property type="gene ID" value="PSAMB.scaffold953size38203.g10017"/>
</dbReference>
<dbReference type="Proteomes" id="UP000887566">
    <property type="component" value="Unplaced"/>
</dbReference>
<feature type="compositionally biased region" description="Polar residues" evidence="1">
    <location>
        <begin position="185"/>
        <end position="202"/>
    </location>
</feature>
<keyword evidence="2" id="KW-1185">Reference proteome</keyword>
<evidence type="ECO:0000313" key="3">
    <source>
        <dbReference type="WBParaSite" id="PSAMB.scaffold953size38203.g10017.t1"/>
    </source>
</evidence>
<dbReference type="AlphaFoldDB" id="A0A914XMF3"/>
<evidence type="ECO:0000256" key="1">
    <source>
        <dbReference type="SAM" id="MobiDB-lite"/>
    </source>
</evidence>
<protein>
    <submittedName>
        <fullName evidence="3">Uncharacterized protein</fullName>
    </submittedName>
</protein>